<keyword evidence="3" id="KW-1185">Reference proteome</keyword>
<gene>
    <name evidence="2" type="ORF">GSH16_14030</name>
</gene>
<keyword evidence="1" id="KW-0732">Signal</keyword>
<evidence type="ECO:0000313" key="2">
    <source>
        <dbReference type="EMBL" id="MXU66564.1"/>
    </source>
</evidence>
<sequence>MIGLALRRALALGALLLPIAQPAAALDDAEQRALFAELEPCLTDAFRIALDSKGAPARLREMIPQYFNLASVAAMKYGGANFNRASNKGELMDHAAAVLEEQIAENLWWYEGRAIRFNAASLKEIRPKGRYSITGRVEGDEAFGLRVSRDGPMGCEIHALFYGGLSIADVMNGQLIRY</sequence>
<name>A0A6B0U008_9RHOB</name>
<reference evidence="2 3" key="1">
    <citation type="submission" date="2019-12" db="EMBL/GenBank/DDBJ databases">
        <title>Strain KN286 was isolated from seawater, which was collected from Caroline Seamount in the tropical western Pacific.</title>
        <authorList>
            <person name="Wang Q."/>
        </authorList>
    </citation>
    <scope>NUCLEOTIDE SEQUENCE [LARGE SCALE GENOMIC DNA]</scope>
    <source>
        <strain evidence="2 3">KN286</strain>
    </source>
</reference>
<dbReference type="AlphaFoldDB" id="A0A6B0U008"/>
<dbReference type="EMBL" id="WUWG01000006">
    <property type="protein sequence ID" value="MXU66564.1"/>
    <property type="molecule type" value="Genomic_DNA"/>
</dbReference>
<feature type="signal peptide" evidence="1">
    <location>
        <begin position="1"/>
        <end position="25"/>
    </location>
</feature>
<evidence type="ECO:0000256" key="1">
    <source>
        <dbReference type="SAM" id="SignalP"/>
    </source>
</evidence>
<comment type="caution">
    <text evidence="2">The sequence shown here is derived from an EMBL/GenBank/DDBJ whole genome shotgun (WGS) entry which is preliminary data.</text>
</comment>
<proteinExistence type="predicted"/>
<evidence type="ECO:0008006" key="4">
    <source>
        <dbReference type="Google" id="ProtNLM"/>
    </source>
</evidence>
<organism evidence="2 3">
    <name type="scientific">Oceanomicrobium pacificus</name>
    <dbReference type="NCBI Taxonomy" id="2692916"/>
    <lineage>
        <taxon>Bacteria</taxon>
        <taxon>Pseudomonadati</taxon>
        <taxon>Pseudomonadota</taxon>
        <taxon>Alphaproteobacteria</taxon>
        <taxon>Rhodobacterales</taxon>
        <taxon>Paracoccaceae</taxon>
        <taxon>Oceanomicrobium</taxon>
    </lineage>
</organism>
<evidence type="ECO:0000313" key="3">
    <source>
        <dbReference type="Proteomes" id="UP000436016"/>
    </source>
</evidence>
<dbReference type="RefSeq" id="WP_160856168.1">
    <property type="nucleotide sequence ID" value="NZ_WUWG01000006.1"/>
</dbReference>
<protein>
    <recommendedName>
        <fullName evidence="4">FlgO domain-containing protein</fullName>
    </recommendedName>
</protein>
<accession>A0A6B0U008</accession>
<feature type="chain" id="PRO_5025343017" description="FlgO domain-containing protein" evidence="1">
    <location>
        <begin position="26"/>
        <end position="178"/>
    </location>
</feature>
<dbReference type="Proteomes" id="UP000436016">
    <property type="component" value="Unassembled WGS sequence"/>
</dbReference>